<dbReference type="Pfam" id="PF04237">
    <property type="entry name" value="YjbR"/>
    <property type="match status" value="1"/>
</dbReference>
<sequence length="137" mass="14706">MTRRPEACPAATTVGAGSDDVAVASIDDFAALAAQLPAVASSDHGRYLRWQAGGKTFAYLWPATETVGLKQTIAEQLALVGERPEVFEVQFTAGGYGWVVVRLAGVDRTELAELTFEAWRLSAPSAVVAERDDRLPR</sequence>
<protein>
    <submittedName>
        <fullName evidence="1">Unannotated protein</fullName>
    </submittedName>
</protein>
<organism evidence="1">
    <name type="scientific">freshwater metagenome</name>
    <dbReference type="NCBI Taxonomy" id="449393"/>
    <lineage>
        <taxon>unclassified sequences</taxon>
        <taxon>metagenomes</taxon>
        <taxon>ecological metagenomes</taxon>
    </lineage>
</organism>
<dbReference type="SUPFAM" id="SSF142906">
    <property type="entry name" value="YjbR-like"/>
    <property type="match status" value="1"/>
</dbReference>
<dbReference type="InterPro" id="IPR038056">
    <property type="entry name" value="YjbR-like_sf"/>
</dbReference>
<dbReference type="InterPro" id="IPR058532">
    <property type="entry name" value="YjbR/MT2646/Rv2570-like"/>
</dbReference>
<proteinExistence type="predicted"/>
<evidence type="ECO:0000313" key="1">
    <source>
        <dbReference type="EMBL" id="CAB4714367.1"/>
    </source>
</evidence>
<name>A0A6J6QSE9_9ZZZZ</name>
<gene>
    <name evidence="1" type="ORF">UFOPK2579_01616</name>
</gene>
<reference evidence="1" key="1">
    <citation type="submission" date="2020-05" db="EMBL/GenBank/DDBJ databases">
        <authorList>
            <person name="Chiriac C."/>
            <person name="Salcher M."/>
            <person name="Ghai R."/>
            <person name="Kavagutti S V."/>
        </authorList>
    </citation>
    <scope>NUCLEOTIDE SEQUENCE</scope>
</reference>
<accession>A0A6J6QSE9</accession>
<dbReference type="AlphaFoldDB" id="A0A6J6QSE9"/>
<dbReference type="EMBL" id="CAEZXR010000193">
    <property type="protein sequence ID" value="CAB4714367.1"/>
    <property type="molecule type" value="Genomic_DNA"/>
</dbReference>